<dbReference type="InterPro" id="IPR050387">
    <property type="entry name" value="Hedgehog_Signaling"/>
</dbReference>
<proteinExistence type="predicted"/>
<dbReference type="InterPro" id="IPR003587">
    <property type="entry name" value="Hint_dom_N"/>
</dbReference>
<sequence>GDAAYFEGSALACQHLAYWEAEVVKKEVEPYGTCFPSSSIMWRRSQFPGSDVPMPVRMDSLRLGDEVMILNREGKVTWVPVLFMAHASKHTPAVFVELHTSSGRSMRASPDHLLMLSSTPKWDSAQALPARDASVGMYVFSTPVPGEGTHTGEKEGNTGNTPGSVVPVLITGVQQVEDIGLFAPITTSPDAILVVNGFAAHELTGMYSMRELSFWKWFLSCLHSFLGPVWFEAIHTWLHSHSFPEIVNRSAFTLRYYLHLLRMKG</sequence>
<accession>A0ABQ7GKT0</accession>
<evidence type="ECO:0000313" key="2">
    <source>
        <dbReference type="EMBL" id="KAF5835218.1"/>
    </source>
</evidence>
<feature type="domain" description="Hint" evidence="1">
    <location>
        <begin position="32"/>
        <end position="143"/>
    </location>
</feature>
<feature type="non-terminal residue" evidence="2">
    <location>
        <position position="1"/>
    </location>
</feature>
<organism evidence="2 3">
    <name type="scientific">Dunaliella salina</name>
    <name type="common">Green alga</name>
    <name type="synonym">Protococcus salinus</name>
    <dbReference type="NCBI Taxonomy" id="3046"/>
    <lineage>
        <taxon>Eukaryota</taxon>
        <taxon>Viridiplantae</taxon>
        <taxon>Chlorophyta</taxon>
        <taxon>core chlorophytes</taxon>
        <taxon>Chlorophyceae</taxon>
        <taxon>CS clade</taxon>
        <taxon>Chlamydomonadales</taxon>
        <taxon>Dunaliellaceae</taxon>
        <taxon>Dunaliella</taxon>
    </lineage>
</organism>
<evidence type="ECO:0000259" key="1">
    <source>
        <dbReference type="SMART" id="SM00306"/>
    </source>
</evidence>
<protein>
    <submittedName>
        <fullName evidence="2">Hint module-domain-containing protein</fullName>
    </submittedName>
</protein>
<reference evidence="2" key="1">
    <citation type="submission" date="2017-08" db="EMBL/GenBank/DDBJ databases">
        <authorList>
            <person name="Polle J.E."/>
            <person name="Barry K."/>
            <person name="Cushman J."/>
            <person name="Schmutz J."/>
            <person name="Tran D."/>
            <person name="Hathwaick L.T."/>
            <person name="Yim W.C."/>
            <person name="Jenkins J."/>
            <person name="Mckie-Krisberg Z.M."/>
            <person name="Prochnik S."/>
            <person name="Lindquist E."/>
            <person name="Dockter R.B."/>
            <person name="Adam C."/>
            <person name="Molina H."/>
            <person name="Bunkerborg J."/>
            <person name="Jin E."/>
            <person name="Buchheim M."/>
            <person name="Magnuson J."/>
        </authorList>
    </citation>
    <scope>NUCLEOTIDE SEQUENCE</scope>
    <source>
        <strain evidence="2">CCAP 19/18</strain>
    </source>
</reference>
<dbReference type="SMART" id="SM00306">
    <property type="entry name" value="HintN"/>
    <property type="match status" value="1"/>
</dbReference>
<dbReference type="Pfam" id="PF01079">
    <property type="entry name" value="Hint"/>
    <property type="match status" value="1"/>
</dbReference>
<dbReference type="Proteomes" id="UP000815325">
    <property type="component" value="Unassembled WGS sequence"/>
</dbReference>
<dbReference type="InterPro" id="IPR036844">
    <property type="entry name" value="Hint_dom_sf"/>
</dbReference>
<dbReference type="PANTHER" id="PTHR11889:SF31">
    <property type="entry name" value="PROTEIN HEDGEHOG"/>
    <property type="match status" value="1"/>
</dbReference>
<gene>
    <name evidence="2" type="ORF">DUNSADRAFT_7760</name>
</gene>
<dbReference type="EMBL" id="MU069717">
    <property type="protein sequence ID" value="KAF5835218.1"/>
    <property type="molecule type" value="Genomic_DNA"/>
</dbReference>
<keyword evidence="3" id="KW-1185">Reference proteome</keyword>
<dbReference type="CDD" id="cd00081">
    <property type="entry name" value="Hint"/>
    <property type="match status" value="1"/>
</dbReference>
<name>A0ABQ7GKT0_DUNSA</name>
<dbReference type="PANTHER" id="PTHR11889">
    <property type="entry name" value="HEDGEHOG"/>
    <property type="match status" value="1"/>
</dbReference>
<dbReference type="SUPFAM" id="SSF51294">
    <property type="entry name" value="Hedgehog/intein (Hint) domain"/>
    <property type="match status" value="1"/>
</dbReference>
<comment type="caution">
    <text evidence="2">The sequence shown here is derived from an EMBL/GenBank/DDBJ whole genome shotgun (WGS) entry which is preliminary data.</text>
</comment>
<evidence type="ECO:0000313" key="3">
    <source>
        <dbReference type="Proteomes" id="UP000815325"/>
    </source>
</evidence>
<dbReference type="InterPro" id="IPR001767">
    <property type="entry name" value="Hedgehog_Hint"/>
</dbReference>
<dbReference type="Gene3D" id="2.170.16.10">
    <property type="entry name" value="Hedgehog/Intein (Hint) domain"/>
    <property type="match status" value="1"/>
</dbReference>